<dbReference type="RefSeq" id="WP_154374195.1">
    <property type="nucleotide sequence ID" value="NZ_WKJJ01000007.1"/>
</dbReference>
<dbReference type="Gene3D" id="3.90.1580.10">
    <property type="entry name" value="paralog of FGE (formylglycine-generating enzyme)"/>
    <property type="match status" value="1"/>
</dbReference>
<feature type="domain" description="Sulfatase-modifying factor enzyme-like" evidence="1">
    <location>
        <begin position="115"/>
        <end position="299"/>
    </location>
</feature>
<dbReference type="Pfam" id="PF03781">
    <property type="entry name" value="FGE-sulfatase"/>
    <property type="match status" value="1"/>
</dbReference>
<organism evidence="2 3">
    <name type="scientific">Pseudoduganella rivuli</name>
    <dbReference type="NCBI Taxonomy" id="2666085"/>
    <lineage>
        <taxon>Bacteria</taxon>
        <taxon>Pseudomonadati</taxon>
        <taxon>Pseudomonadota</taxon>
        <taxon>Betaproteobacteria</taxon>
        <taxon>Burkholderiales</taxon>
        <taxon>Oxalobacteraceae</taxon>
        <taxon>Telluria group</taxon>
        <taxon>Pseudoduganella</taxon>
    </lineage>
</organism>
<evidence type="ECO:0000259" key="1">
    <source>
        <dbReference type="Pfam" id="PF03781"/>
    </source>
</evidence>
<dbReference type="AlphaFoldDB" id="A0A7X2LT17"/>
<proteinExistence type="predicted"/>
<reference evidence="2 3" key="1">
    <citation type="submission" date="2019-11" db="EMBL/GenBank/DDBJ databases">
        <title>Novel species isolated from a subtropical stream in China.</title>
        <authorList>
            <person name="Lu H."/>
        </authorList>
    </citation>
    <scope>NUCLEOTIDE SEQUENCE [LARGE SCALE GENOMIC DNA]</scope>
    <source>
        <strain evidence="2 3">FT92W</strain>
    </source>
</reference>
<dbReference type="InterPro" id="IPR005532">
    <property type="entry name" value="SUMF_dom"/>
</dbReference>
<keyword evidence="3" id="KW-1185">Reference proteome</keyword>
<accession>A0A7X2LT17</accession>
<name>A0A7X2LT17_9BURK</name>
<dbReference type="InterPro" id="IPR016187">
    <property type="entry name" value="CTDL_fold"/>
</dbReference>
<comment type="caution">
    <text evidence="2">The sequence shown here is derived from an EMBL/GenBank/DDBJ whole genome shotgun (WGS) entry which is preliminary data.</text>
</comment>
<protein>
    <recommendedName>
        <fullName evidence="1">Sulfatase-modifying factor enzyme-like domain-containing protein</fullName>
    </recommendedName>
</protein>
<evidence type="ECO:0000313" key="3">
    <source>
        <dbReference type="Proteomes" id="UP000446768"/>
    </source>
</evidence>
<gene>
    <name evidence="2" type="ORF">GJ700_12490</name>
</gene>
<evidence type="ECO:0000313" key="2">
    <source>
        <dbReference type="EMBL" id="MRV72528.1"/>
    </source>
</evidence>
<dbReference type="EMBL" id="WKJJ01000007">
    <property type="protein sequence ID" value="MRV72528.1"/>
    <property type="molecule type" value="Genomic_DNA"/>
</dbReference>
<dbReference type="InterPro" id="IPR042095">
    <property type="entry name" value="SUMF_sf"/>
</dbReference>
<dbReference type="Proteomes" id="UP000446768">
    <property type="component" value="Unassembled WGS sequence"/>
</dbReference>
<sequence length="301" mass="32665">MNNQEQGLYEKFAVRRTDGRDAQGEKHEHCRYFVLDLDHDKHALPAIAAYADSCKDEFPQLAADLRAKALAKLVADNEFITVPDVTLPNGTVVPSFKVGKYLCSRGPMDVAQINATAAPWVHVDHNEAREACKAIGGQLITELQALAIAYDIARQDVNWTGGTIGEGAIYQGLHLGTFSSAQAGNVVSPNSNERRWHQLSNGQHIFDCAGNAFTWIFDNVQGDDAGIVTSEFSADSPSLTTAPHPRLKKGMGWRPEAGADWSGDALVRGGCWDVGDYAGVFRLGLGSPDYRSVDVGFRCTT</sequence>
<dbReference type="SUPFAM" id="SSF56436">
    <property type="entry name" value="C-type lectin-like"/>
    <property type="match status" value="1"/>
</dbReference>